<keyword evidence="2 5" id="KW-0540">Nuclease</keyword>
<keyword evidence="11" id="KW-1185">Reference proteome</keyword>
<sequence>MDPSPATPISAEVYSVSRLAEEVRLLLDGAFPLLWVEGEISNLARPRSGHVYFTLKDERAQVRCALFRNRAQRLRFQPGHGERVLVRARVSLYVPRGDFQLIVEHMEPAGHGALQRAFEALKARLDAEGLFAVEHKRALPALPRRLGVITSPTGAALRDVLTVLRRRFPALPVLIYPVPVQGEGAAEAIAAAIRRAGERAEVDALLITRGGGSLEDLWAFNEEVVARAIHACPLPVVSAVGHEVDVSIADLVADQRAPTPSAAAELLSPDGEAWARQLEGTAQRLARAQQRRLGDTRQRLETLARRLQAQHPGRRLQERAQRLDEIEQRLAHALRQRLAGAEARLGHAQERLLALSPRQRIARLDEHTLALRRRLAAAVQRDLERRGARLGASARALEAVSPLATLGRGYAIVRRAEDDAILRRAGDVSIGEEVRALLHEGSLRCRVEGHEAASLPRPGDDAPGNG</sequence>
<comment type="caution">
    <text evidence="10">The sequence shown here is derived from an EMBL/GenBank/DDBJ whole genome shotgun (WGS) entry which is preliminary data.</text>
</comment>
<dbReference type="RefSeq" id="WP_109677460.1">
    <property type="nucleotide sequence ID" value="NZ_CP086615.1"/>
</dbReference>
<gene>
    <name evidence="5" type="primary">xseA</name>
    <name evidence="10" type="ORF">DEM34_06515</name>
</gene>
<feature type="domain" description="OB-fold nucleic acid binding" evidence="9">
    <location>
        <begin position="14"/>
        <end position="107"/>
    </location>
</feature>
<comment type="subunit">
    <text evidence="5">Heterooligomer composed of large and small subunits.</text>
</comment>
<evidence type="ECO:0000256" key="2">
    <source>
        <dbReference type="ARBA" id="ARBA00022722"/>
    </source>
</evidence>
<dbReference type="GO" id="GO:0005737">
    <property type="term" value="C:cytoplasm"/>
    <property type="evidence" value="ECO:0007669"/>
    <property type="project" value="UniProtKB-SubCell"/>
</dbReference>
<dbReference type="PANTHER" id="PTHR30008:SF0">
    <property type="entry name" value="EXODEOXYRIBONUCLEASE 7 LARGE SUBUNIT"/>
    <property type="match status" value="1"/>
</dbReference>
<protein>
    <recommendedName>
        <fullName evidence="5">Exodeoxyribonuclease 7 large subunit</fullName>
        <ecNumber evidence="5">3.1.11.6</ecNumber>
    </recommendedName>
    <alternativeName>
        <fullName evidence="5">Exodeoxyribonuclease VII large subunit</fullName>
        <shortName evidence="5">Exonuclease VII large subunit</shortName>
    </alternativeName>
</protein>
<keyword evidence="4 5" id="KW-0269">Exonuclease</keyword>
<evidence type="ECO:0000313" key="11">
    <source>
        <dbReference type="Proteomes" id="UP000245474"/>
    </source>
</evidence>
<evidence type="ECO:0000313" key="10">
    <source>
        <dbReference type="EMBL" id="PWG63852.1"/>
    </source>
</evidence>
<evidence type="ECO:0000259" key="8">
    <source>
        <dbReference type="Pfam" id="PF02601"/>
    </source>
</evidence>
<evidence type="ECO:0000256" key="3">
    <source>
        <dbReference type="ARBA" id="ARBA00022801"/>
    </source>
</evidence>
<evidence type="ECO:0000256" key="4">
    <source>
        <dbReference type="ARBA" id="ARBA00022839"/>
    </source>
</evidence>
<evidence type="ECO:0000256" key="6">
    <source>
        <dbReference type="RuleBase" id="RU004355"/>
    </source>
</evidence>
<name>A0A2U2N451_9GAMM</name>
<proteinExistence type="inferred from homology"/>
<dbReference type="HAMAP" id="MF_00378">
    <property type="entry name" value="Exonuc_7_L"/>
    <property type="match status" value="1"/>
</dbReference>
<keyword evidence="7" id="KW-0175">Coiled coil</keyword>
<dbReference type="GO" id="GO:0008855">
    <property type="term" value="F:exodeoxyribonuclease VII activity"/>
    <property type="evidence" value="ECO:0007669"/>
    <property type="project" value="UniProtKB-UniRule"/>
</dbReference>
<evidence type="ECO:0000256" key="5">
    <source>
        <dbReference type="HAMAP-Rule" id="MF_00378"/>
    </source>
</evidence>
<comment type="function">
    <text evidence="5">Bidirectionally degrades single-stranded DNA into large acid-insoluble oligonucleotides, which are then degraded further into small acid-soluble oligonucleotides.</text>
</comment>
<dbReference type="OrthoDB" id="9802795at2"/>
<accession>A0A2U2N451</accession>
<dbReference type="Pfam" id="PF02601">
    <property type="entry name" value="Exonuc_VII_L"/>
    <property type="match status" value="1"/>
</dbReference>
<dbReference type="InterPro" id="IPR020579">
    <property type="entry name" value="Exonuc_VII_lsu_C"/>
</dbReference>
<evidence type="ECO:0000259" key="9">
    <source>
        <dbReference type="Pfam" id="PF13742"/>
    </source>
</evidence>
<dbReference type="Proteomes" id="UP000245474">
    <property type="component" value="Unassembled WGS sequence"/>
</dbReference>
<organism evidence="10 11">
    <name type="scientific">Sediminicurvatus halobius</name>
    <dbReference type="NCBI Taxonomy" id="2182432"/>
    <lineage>
        <taxon>Bacteria</taxon>
        <taxon>Pseudomonadati</taxon>
        <taxon>Pseudomonadota</taxon>
        <taxon>Gammaproteobacteria</taxon>
        <taxon>Chromatiales</taxon>
        <taxon>Ectothiorhodospiraceae</taxon>
        <taxon>Sediminicurvatus</taxon>
    </lineage>
</organism>
<evidence type="ECO:0000256" key="1">
    <source>
        <dbReference type="ARBA" id="ARBA00022490"/>
    </source>
</evidence>
<dbReference type="InterPro" id="IPR025824">
    <property type="entry name" value="OB-fold_nuc-bd_dom"/>
</dbReference>
<comment type="similarity">
    <text evidence="5 6">Belongs to the XseA family.</text>
</comment>
<keyword evidence="1 5" id="KW-0963">Cytoplasm</keyword>
<dbReference type="GO" id="GO:0003676">
    <property type="term" value="F:nucleic acid binding"/>
    <property type="evidence" value="ECO:0007669"/>
    <property type="project" value="InterPro"/>
</dbReference>
<dbReference type="NCBIfam" id="TIGR00237">
    <property type="entry name" value="xseA"/>
    <property type="match status" value="1"/>
</dbReference>
<comment type="catalytic activity">
    <reaction evidence="5 6">
        <text>Exonucleolytic cleavage in either 5'- to 3'- or 3'- to 5'-direction to yield nucleoside 5'-phosphates.</text>
        <dbReference type="EC" id="3.1.11.6"/>
    </reaction>
</comment>
<dbReference type="InterPro" id="IPR003753">
    <property type="entry name" value="Exonuc_VII_L"/>
</dbReference>
<dbReference type="AlphaFoldDB" id="A0A2U2N451"/>
<comment type="subcellular location">
    <subcellularLocation>
        <location evidence="5 6">Cytoplasm</location>
    </subcellularLocation>
</comment>
<feature type="coiled-coil region" evidence="7">
    <location>
        <begin position="286"/>
        <end position="351"/>
    </location>
</feature>
<dbReference type="EMBL" id="QFFI01000008">
    <property type="protein sequence ID" value="PWG63852.1"/>
    <property type="molecule type" value="Genomic_DNA"/>
</dbReference>
<dbReference type="PANTHER" id="PTHR30008">
    <property type="entry name" value="EXODEOXYRIBONUCLEASE 7 LARGE SUBUNIT"/>
    <property type="match status" value="1"/>
</dbReference>
<dbReference type="GO" id="GO:0009318">
    <property type="term" value="C:exodeoxyribonuclease VII complex"/>
    <property type="evidence" value="ECO:0007669"/>
    <property type="project" value="UniProtKB-UniRule"/>
</dbReference>
<dbReference type="GO" id="GO:0006308">
    <property type="term" value="P:DNA catabolic process"/>
    <property type="evidence" value="ECO:0007669"/>
    <property type="project" value="UniProtKB-UniRule"/>
</dbReference>
<evidence type="ECO:0000256" key="7">
    <source>
        <dbReference type="SAM" id="Coils"/>
    </source>
</evidence>
<dbReference type="EC" id="3.1.11.6" evidence="5"/>
<dbReference type="Pfam" id="PF13742">
    <property type="entry name" value="tRNA_anti_2"/>
    <property type="match status" value="1"/>
</dbReference>
<reference evidence="10 11" key="1">
    <citation type="submission" date="2018-05" db="EMBL/GenBank/DDBJ databases">
        <title>Spiribacter halobius sp. nov., a moderately halophilic bacterium isolated from marine solar saltern.</title>
        <authorList>
            <person name="Zheng W.-S."/>
            <person name="Lu D.-C."/>
            <person name="Du Z.-J."/>
        </authorList>
    </citation>
    <scope>NUCLEOTIDE SEQUENCE [LARGE SCALE GENOMIC DNA]</scope>
    <source>
        <strain evidence="10 11">E85</strain>
    </source>
</reference>
<dbReference type="CDD" id="cd04489">
    <property type="entry name" value="ExoVII_LU_OBF"/>
    <property type="match status" value="1"/>
</dbReference>
<feature type="domain" description="Exonuclease VII large subunit C-terminal" evidence="8">
    <location>
        <begin position="130"/>
        <end position="445"/>
    </location>
</feature>
<keyword evidence="3 5" id="KW-0378">Hydrolase</keyword>